<proteinExistence type="predicted"/>
<keyword evidence="1" id="KW-0677">Repeat</keyword>
<evidence type="ECO:0000259" key="4">
    <source>
        <dbReference type="Pfam" id="PF25023"/>
    </source>
</evidence>
<gene>
    <name evidence="5" type="ORF">CYJ19_02815</name>
</gene>
<evidence type="ECO:0000256" key="2">
    <source>
        <dbReference type="SAM" id="MobiDB-lite"/>
    </source>
</evidence>
<accession>A0A2I1IQY3</accession>
<dbReference type="InterPro" id="IPR022385">
    <property type="entry name" value="Rhs_assc_core"/>
</dbReference>
<evidence type="ECO:0000259" key="3">
    <source>
        <dbReference type="Pfam" id="PF20148"/>
    </source>
</evidence>
<dbReference type="PANTHER" id="PTHR32305">
    <property type="match status" value="1"/>
</dbReference>
<dbReference type="InterPro" id="IPR050708">
    <property type="entry name" value="T6SS_VgrG/RHS"/>
</dbReference>
<evidence type="ECO:0000313" key="6">
    <source>
        <dbReference type="Proteomes" id="UP000235122"/>
    </source>
</evidence>
<feature type="domain" description="DUF6531" evidence="3">
    <location>
        <begin position="369"/>
        <end position="446"/>
    </location>
</feature>
<feature type="region of interest" description="Disordered" evidence="2">
    <location>
        <begin position="205"/>
        <end position="237"/>
    </location>
</feature>
<keyword evidence="6" id="KW-1185">Reference proteome</keyword>
<evidence type="ECO:0000256" key="1">
    <source>
        <dbReference type="ARBA" id="ARBA00022737"/>
    </source>
</evidence>
<dbReference type="InterPro" id="IPR031325">
    <property type="entry name" value="RHS_repeat"/>
</dbReference>
<dbReference type="InterPro" id="IPR006530">
    <property type="entry name" value="YD"/>
</dbReference>
<organism evidence="5 6">
    <name type="scientific">Winkia neuii</name>
    <dbReference type="NCBI Taxonomy" id="33007"/>
    <lineage>
        <taxon>Bacteria</taxon>
        <taxon>Bacillati</taxon>
        <taxon>Actinomycetota</taxon>
        <taxon>Actinomycetes</taxon>
        <taxon>Actinomycetales</taxon>
        <taxon>Actinomycetaceae</taxon>
        <taxon>Winkia</taxon>
    </lineage>
</organism>
<dbReference type="Pfam" id="PF05593">
    <property type="entry name" value="RHS_repeat"/>
    <property type="match status" value="2"/>
</dbReference>
<name>A0A2I1IQY3_9ACTO</name>
<dbReference type="Pfam" id="PF20148">
    <property type="entry name" value="DUF6531"/>
    <property type="match status" value="1"/>
</dbReference>
<reference evidence="5 6" key="1">
    <citation type="submission" date="2017-12" db="EMBL/GenBank/DDBJ databases">
        <title>Phylogenetic diversity of female urinary microbiome.</title>
        <authorList>
            <person name="Thomas-White K."/>
            <person name="Wolfe A.J."/>
        </authorList>
    </citation>
    <scope>NUCLEOTIDE SEQUENCE [LARGE SCALE GENOMIC DNA]</scope>
    <source>
        <strain evidence="5 6">UMB0402</strain>
    </source>
</reference>
<dbReference type="SUPFAM" id="SSF63829">
    <property type="entry name" value="Calcium-dependent phosphotriesterase"/>
    <property type="match status" value="1"/>
</dbReference>
<dbReference type="NCBIfam" id="TIGR01643">
    <property type="entry name" value="YD_repeat_2x"/>
    <property type="match status" value="8"/>
</dbReference>
<dbReference type="InterPro" id="IPR056823">
    <property type="entry name" value="TEN-like_YD-shell"/>
</dbReference>
<evidence type="ECO:0000313" key="5">
    <source>
        <dbReference type="EMBL" id="PKY73527.1"/>
    </source>
</evidence>
<dbReference type="NCBIfam" id="TIGR03696">
    <property type="entry name" value="Rhs_assc_core"/>
    <property type="match status" value="1"/>
</dbReference>
<comment type="caution">
    <text evidence="5">The sequence shown here is derived from an EMBL/GenBank/DDBJ whole genome shotgun (WGS) entry which is preliminary data.</text>
</comment>
<dbReference type="Proteomes" id="UP000235122">
    <property type="component" value="Unassembled WGS sequence"/>
</dbReference>
<sequence>MRAARPDADFASGVWVGAAMFQGRPGGRRIKFGAVIASFGRQILPYVGKLLFVLQAFLTWEVAMAAVPKSIDEDVWNNNISVATENFLAACRRLLALLGECTEDFVGATARANQDFSGFFANLFSHNNRIRQTETDAFERVLASLIAGIASAREAAKAEQHRIEQGRKFVAEHKKWQREREAFWGGQWAYDRLHSEPEIDLKAASPGKAPQIETGPVSHTSHDVPEPGTVSGNAEGTSSAVAENLRAFVAAAQRCYEVLDGSKTAFTNAHTTFEDNWKFKSGPHLIAGMDDFITTLKAFNQANLNDGDWVASIADAFQVAGGSGNVTTLSDQALYWRLQVLSLPLVRDRLEVPALSLTGIVPSTGYADDPVSTVTGNFVLPAPDFVFPARCSALNFGRTYNSVAGVAAGRAEGVFGLGWACALDQRLTLTRAGAQWLDWQGRQIFFPSQQGAWRSQQDNFWLSPTEQGYTVTDNSGNWWKFDSAGLWLSQGSEFKNAVSACRDSAGRVCALVHERGLRIDFAYQSGLVVAANCSDGRVQKYSYQENRLVSVRGVQGEWKYVWQDPFLVEVWDPAGVRVCKNSYDEKGRVRSQVSQAGRTSKYTYLAPGVVSVSDLDGKRANSWRSNRLGQTTAIADSKGNAQQMGYDSHGNLTYCADRQGNVTACKYDSRARPVYEVTEGRGNISYSWDSQDRLVKMSTSAGACFEFAYEGLGRDPVKIVDPVGGVTTARYREGLLTEAVDPTGVRLSFSYDRLGLLVSLTNGDGHSYRFERDGAGRLVAVVSPLGERSEFSYDRAGRLVARTDPEGATTRFTYDRGGRLVSEQGPDGAESKLIYGKDGQIAALVDPLGATIRCEWDDLANLTSVVGKGGLGAKFTFDSLSHLTGFADAAGERWKADYDTEGNVVGVVDPTGVKTSFAYTPKRSVAIREGGPIVAMAYDELGRLEQIEDGRGHFEEVSYDAASLPVTVVDERGASRRVERDKAGRIMREVSEAGVLTSYSYDRCGRLCSLSRGGQRQQFFYDACSRLVRIEDSAGGVSSFTYDGCGRLTRSVIAGLGRADYAYDKGGRVIFARDLLYGTRRFAYDKAGRLTTATNGVGGKHVYSYDEAGRLCCVTDPAGGKVFYGYDRAGNLVQVTDPLGRKTSLRYDGAGRLRGMERGGQSTEYAYDKAGNLNGIAASGKQLFEIARKADALTVEGAGGSGSETLVFDRDGQLQRRCSGFGEQVRVWNWEYDLQGRRVAYKDPAGQELKYTYSAAGNLQEVWQDNTKKVAVGYDAAGNVVSLVRGQTKYEFSYEGGSLTRAKVIDAAGMHTARIGRDCWGRITAISTGEGEYSYSYNEAGQLVEMIGPAGERTSWQWDYCGRLRARQCGDELVEYDYDLAGQLVSSCTKTSRKNVQTKYVYDAAGRRVSERSSSGYSREFSWDELGRLKGLRVNGKPVELGFNLLGELEQEGGHRFVWDTAAAIPTFTSQTGAEGTSRTSVPIAPWRSIDPAHPFAGQGGPNIDGLILMGARVYDPNTQSFLSPDPLAAPAGSIWQANPYDYAGANPLALSDPLGLKPITDPKMRALRNYNNSRHLSVGDWVRQNKEYLLSAGLVVGGILVFATGVGGPLGAAMISGALISGGVSIGTQKYYNGRVSVSAVAKDALIGGALGGIGAGAGNLAKTAILNRSSVATDLLAGQVEKQGAEAGANTLWKALNNTGGRAQALKQAAAWDADAAMTRFTTDLAGDTVGNFAAANAGYGVDVARGRADLSLKGFVKANALAGASSTFSGTTRLAGAGVKVPRPLSPLAGLPEKVARTGREFAISTSSDLAANGLAWRAEENSGSPLTNRGRAADTLSDVSKDLGKGIRYGFKY</sequence>
<feature type="domain" description="Teneurin-like YD-shell" evidence="4">
    <location>
        <begin position="1039"/>
        <end position="1144"/>
    </location>
</feature>
<dbReference type="PANTHER" id="PTHR32305:SF15">
    <property type="entry name" value="PROTEIN RHSA-RELATED"/>
    <property type="match status" value="1"/>
</dbReference>
<dbReference type="Gene3D" id="2.180.10.10">
    <property type="entry name" value="RHS repeat-associated core"/>
    <property type="match status" value="6"/>
</dbReference>
<dbReference type="InterPro" id="IPR045351">
    <property type="entry name" value="DUF6531"/>
</dbReference>
<evidence type="ECO:0008006" key="7">
    <source>
        <dbReference type="Google" id="ProtNLM"/>
    </source>
</evidence>
<dbReference type="EMBL" id="PKKO01000001">
    <property type="protein sequence ID" value="PKY73527.1"/>
    <property type="molecule type" value="Genomic_DNA"/>
</dbReference>
<dbReference type="STRING" id="33007.HMPREF3198_01219"/>
<dbReference type="Pfam" id="PF25023">
    <property type="entry name" value="TEN_YD-shell"/>
    <property type="match status" value="1"/>
</dbReference>
<protein>
    <recommendedName>
        <fullName evidence="7">Type IV secretion protein Rhs</fullName>
    </recommendedName>
</protein>